<keyword evidence="2" id="KW-1185">Reference proteome</keyword>
<organism evidence="1 2">
    <name type="scientific">Pseudomonas phage POR1</name>
    <dbReference type="NCBI Taxonomy" id="1718594"/>
    <lineage>
        <taxon>Viruses</taxon>
        <taxon>Duplodnaviria</taxon>
        <taxon>Heunggongvirae</taxon>
        <taxon>Uroviricota</taxon>
        <taxon>Caudoviricetes</taxon>
        <taxon>Porunavirus</taxon>
        <taxon>Porunavirus POR1</taxon>
    </lineage>
</organism>
<dbReference type="EMBL" id="KT716399">
    <property type="protein sequence ID" value="ALH46256.1"/>
    <property type="molecule type" value="Genomic_DNA"/>
</dbReference>
<accession>A0A0N9SG46</accession>
<dbReference type="Proteomes" id="UP000225954">
    <property type="component" value="Segment"/>
</dbReference>
<evidence type="ECO:0000313" key="1">
    <source>
        <dbReference type="EMBL" id="ALH46256.1"/>
    </source>
</evidence>
<protein>
    <submittedName>
        <fullName evidence="1">Uncharacterized protein</fullName>
    </submittedName>
</protein>
<name>A0A0N9SG46_9CAUD</name>
<proteinExistence type="predicted"/>
<reference evidence="1 2" key="1">
    <citation type="journal article" date="2016" name="Genome Announc.">
        <title>Genome Sequences of Pseudomonas oryzihabitans Phage POR1 and Pseudomonas aeruginosa Phage PAE1.</title>
        <authorList>
            <person name="Dyson Z.A."/>
            <person name="Seviour R.J."/>
            <person name="Tucci J."/>
            <person name="Petrovski S."/>
        </authorList>
    </citation>
    <scope>NUCLEOTIDE SEQUENCE [LARGE SCALE GENOMIC DNA]</scope>
</reference>
<evidence type="ECO:0000313" key="2">
    <source>
        <dbReference type="Proteomes" id="UP000225954"/>
    </source>
</evidence>
<sequence length="154" mass="17217">MDKKSKAVETMRAYGASEKTVNEWMAKNAMDAFTAQYGERIPPGSYKVDVDYSSLELRVLNNPAWHPLPMDISVIDGLIENRLAFTARTTDTTYESFTVRVSQLDKGKDARIMLAGVNVGRALATLPDCDWLLPQLLAAREQHQADLWAIIKGE</sequence>
<gene>
    <name evidence="1" type="ORF">POR1_51</name>
</gene>